<evidence type="ECO:0000256" key="1">
    <source>
        <dbReference type="SAM" id="MobiDB-lite"/>
    </source>
</evidence>
<proteinExistence type="predicted"/>
<reference evidence="2 3" key="1">
    <citation type="submission" date="2019-09" db="EMBL/GenBank/DDBJ databases">
        <authorList>
            <person name="Ou C."/>
        </authorList>
    </citation>
    <scope>NUCLEOTIDE SEQUENCE [LARGE SCALE GENOMIC DNA]</scope>
    <source>
        <strain evidence="2">S2</strain>
        <tissue evidence="2">Leaf</tissue>
    </source>
</reference>
<sequence>MTTPTQQGKRVKRVRDAPPPPLPPPPLPPPASSPEEPADMNLETDFNFNAKKMTRGKSCGKGLHDILEANNGKKMPVIFDFKLQVPNDLIGNIVRTHLPICYKKWMKVPSSEKRTLGNKLLALFVLDLSHPKIIEYVDRKMAKLYSLCDNVYTTTHFLVCIVYIIF</sequence>
<evidence type="ECO:0000313" key="3">
    <source>
        <dbReference type="Proteomes" id="UP000327157"/>
    </source>
</evidence>
<feature type="compositionally biased region" description="Pro residues" evidence="1">
    <location>
        <begin position="17"/>
        <end position="32"/>
    </location>
</feature>
<comment type="caution">
    <text evidence="2">The sequence shown here is derived from an EMBL/GenBank/DDBJ whole genome shotgun (WGS) entry which is preliminary data.</text>
</comment>
<dbReference type="AlphaFoldDB" id="A0A5N5EXG0"/>
<accession>A0A5N5EXG0</accession>
<reference evidence="2 3" key="3">
    <citation type="submission" date="2019-11" db="EMBL/GenBank/DDBJ databases">
        <title>A de novo genome assembly of a pear dwarfing rootstock.</title>
        <authorList>
            <person name="Wang F."/>
            <person name="Wang J."/>
            <person name="Li S."/>
            <person name="Zhang Y."/>
            <person name="Fang M."/>
            <person name="Ma L."/>
            <person name="Zhao Y."/>
            <person name="Jiang S."/>
        </authorList>
    </citation>
    <scope>NUCLEOTIDE SEQUENCE [LARGE SCALE GENOMIC DNA]</scope>
    <source>
        <strain evidence="2">S2</strain>
        <tissue evidence="2">Leaf</tissue>
    </source>
</reference>
<feature type="region of interest" description="Disordered" evidence="1">
    <location>
        <begin position="1"/>
        <end position="41"/>
    </location>
</feature>
<dbReference type="EMBL" id="SMOL01000781">
    <property type="protein sequence ID" value="KAB2595435.1"/>
    <property type="molecule type" value="Genomic_DNA"/>
</dbReference>
<dbReference type="OrthoDB" id="1745817at2759"/>
<keyword evidence="3" id="KW-1185">Reference proteome</keyword>
<gene>
    <name evidence="2" type="ORF">D8674_030885</name>
</gene>
<name>A0A5N5EXG0_9ROSA</name>
<protein>
    <submittedName>
        <fullName evidence="2">Uncharacterized protein</fullName>
    </submittedName>
</protein>
<reference evidence="3" key="2">
    <citation type="submission" date="2019-10" db="EMBL/GenBank/DDBJ databases">
        <title>A de novo genome assembly of a pear dwarfing rootstock.</title>
        <authorList>
            <person name="Wang F."/>
            <person name="Wang J."/>
            <person name="Li S."/>
            <person name="Zhang Y."/>
            <person name="Fang M."/>
            <person name="Ma L."/>
            <person name="Zhao Y."/>
            <person name="Jiang S."/>
        </authorList>
    </citation>
    <scope>NUCLEOTIDE SEQUENCE [LARGE SCALE GENOMIC DNA]</scope>
</reference>
<organism evidence="2 3">
    <name type="scientific">Pyrus ussuriensis x Pyrus communis</name>
    <dbReference type="NCBI Taxonomy" id="2448454"/>
    <lineage>
        <taxon>Eukaryota</taxon>
        <taxon>Viridiplantae</taxon>
        <taxon>Streptophyta</taxon>
        <taxon>Embryophyta</taxon>
        <taxon>Tracheophyta</taxon>
        <taxon>Spermatophyta</taxon>
        <taxon>Magnoliopsida</taxon>
        <taxon>eudicotyledons</taxon>
        <taxon>Gunneridae</taxon>
        <taxon>Pentapetalae</taxon>
        <taxon>rosids</taxon>
        <taxon>fabids</taxon>
        <taxon>Rosales</taxon>
        <taxon>Rosaceae</taxon>
        <taxon>Amygdaloideae</taxon>
        <taxon>Maleae</taxon>
        <taxon>Pyrus</taxon>
    </lineage>
</organism>
<dbReference type="Proteomes" id="UP000327157">
    <property type="component" value="Chromosome 7"/>
</dbReference>
<evidence type="ECO:0000313" key="2">
    <source>
        <dbReference type="EMBL" id="KAB2595435.1"/>
    </source>
</evidence>